<accession>A0ABW2QV04</accession>
<feature type="domain" description="Guanylate cyclase" evidence="2">
    <location>
        <begin position="472"/>
        <end position="604"/>
    </location>
</feature>
<evidence type="ECO:0000256" key="1">
    <source>
        <dbReference type="SAM" id="Phobius"/>
    </source>
</evidence>
<dbReference type="InterPro" id="IPR001054">
    <property type="entry name" value="A/G_cyclase"/>
</dbReference>
<feature type="transmembrane region" description="Helical" evidence="1">
    <location>
        <begin position="353"/>
        <end position="373"/>
    </location>
</feature>
<evidence type="ECO:0000259" key="2">
    <source>
        <dbReference type="PROSITE" id="PS50125"/>
    </source>
</evidence>
<dbReference type="PANTHER" id="PTHR43081:SF20">
    <property type="entry name" value="TWO-COMPONENT RESPONSE REGULATOR"/>
    <property type="match status" value="1"/>
</dbReference>
<keyword evidence="4" id="KW-1185">Reference proteome</keyword>
<name>A0ABW2QV04_9NEIS</name>
<dbReference type="Pfam" id="PF05226">
    <property type="entry name" value="CHASE2"/>
    <property type="match status" value="1"/>
</dbReference>
<dbReference type="InterPro" id="IPR007890">
    <property type="entry name" value="CHASE2"/>
</dbReference>
<keyword evidence="1" id="KW-0812">Transmembrane</keyword>
<dbReference type="PANTHER" id="PTHR43081">
    <property type="entry name" value="ADENYLATE CYCLASE, TERMINAL-DIFFERENTIATION SPECIFIC-RELATED"/>
    <property type="match status" value="1"/>
</dbReference>
<sequence>MINQSLKRLGFFLPLASAFLGLALLLTDASPLQSLRNNLFDQYQRWYPRINLNTAVRIIDIDDESLRRLGQWPWPRTRLAQLTDQLQSAGVAAIGFDVVFAEADRTAPRAMADLWSLKGPLRSELEALPDHDQAFAQSISKANIVLGFTVQRGTLTGELSAASSTALSHRPFRYIYAGPPPTSWLHTFQSAILARPELESAAKGNGALNFVPDNDGVVRRIPLLLQLADEPVPTLAAEILRVAQGAQNYVLKTQALGISEIKIGRFQIPTTRSGEVWMHYSRESPQRYLPAWKLIAGQIPAEQLKGKMILIGSSAQGLMDLRFSPLGRILPGVEAHAQLLEQITSGHILQRPGWASIAEIITTLVGCLAIGLIATRSRALIAASTTLALLALVLLSGWYAFREHTLLINTVTPALAFASTFILGSLLHHWMSEREQRWIKQAFSRYVSPNRVSHLIEHPDSMALGGRRQECSFIFTDLADFTSLMESIDPAQAVTLLNDYLDQMIAIAFKHEGTLDRIVGDAVAIMFSAPLTQADHRARALRCAMEMDAFASNYSDTLQAKGFQFGKTRIGIHSGEVIVGNFGGSTIFDYRALGDPVNTAARLESVNKHLGTHICLSEATLSGCPDALVRPVGRLVLKGKNRALQVFEPLTEARLANYAPLELYRSAYQAMAQEVSSAASDFSDLALSYPHDPLLALHHQRLSKGEKGDLIVMAEK</sequence>
<gene>
    <name evidence="3" type="ORF">ACFQNF_05425</name>
</gene>
<reference evidence="4" key="1">
    <citation type="journal article" date="2019" name="Int. J. Syst. Evol. Microbiol.">
        <title>The Global Catalogue of Microorganisms (GCM) 10K type strain sequencing project: providing services to taxonomists for standard genome sequencing and annotation.</title>
        <authorList>
            <consortium name="The Broad Institute Genomics Platform"/>
            <consortium name="The Broad Institute Genome Sequencing Center for Infectious Disease"/>
            <person name="Wu L."/>
            <person name="Ma J."/>
        </authorList>
    </citation>
    <scope>NUCLEOTIDE SEQUENCE [LARGE SCALE GENOMIC DNA]</scope>
    <source>
        <strain evidence="4">CCUG 62945</strain>
    </source>
</reference>
<feature type="transmembrane region" description="Helical" evidence="1">
    <location>
        <begin position="380"/>
        <end position="401"/>
    </location>
</feature>
<feature type="transmembrane region" description="Helical" evidence="1">
    <location>
        <begin position="407"/>
        <end position="427"/>
    </location>
</feature>
<keyword evidence="1" id="KW-0472">Membrane</keyword>
<dbReference type="SUPFAM" id="SSF55073">
    <property type="entry name" value="Nucleotide cyclase"/>
    <property type="match status" value="1"/>
</dbReference>
<organism evidence="3 4">
    <name type="scientific">Iodobacter arcticus</name>
    <dbReference type="NCBI Taxonomy" id="590593"/>
    <lineage>
        <taxon>Bacteria</taxon>
        <taxon>Pseudomonadati</taxon>
        <taxon>Pseudomonadota</taxon>
        <taxon>Betaproteobacteria</taxon>
        <taxon>Neisseriales</taxon>
        <taxon>Chitinibacteraceae</taxon>
        <taxon>Iodobacter</taxon>
    </lineage>
</organism>
<evidence type="ECO:0000313" key="4">
    <source>
        <dbReference type="Proteomes" id="UP001596473"/>
    </source>
</evidence>
<dbReference type="Gene3D" id="3.30.70.1230">
    <property type="entry name" value="Nucleotide cyclase"/>
    <property type="match status" value="1"/>
</dbReference>
<dbReference type="Proteomes" id="UP001596473">
    <property type="component" value="Unassembled WGS sequence"/>
</dbReference>
<proteinExistence type="predicted"/>
<dbReference type="PROSITE" id="PS50125">
    <property type="entry name" value="GUANYLATE_CYCLASE_2"/>
    <property type="match status" value="1"/>
</dbReference>
<dbReference type="SMART" id="SM01080">
    <property type="entry name" value="CHASE2"/>
    <property type="match status" value="1"/>
</dbReference>
<dbReference type="SMART" id="SM00044">
    <property type="entry name" value="CYCc"/>
    <property type="match status" value="1"/>
</dbReference>
<dbReference type="RefSeq" id="WP_380186716.1">
    <property type="nucleotide sequence ID" value="NZ_JBHTBQ010000009.1"/>
</dbReference>
<evidence type="ECO:0000313" key="3">
    <source>
        <dbReference type="EMBL" id="MFC7419314.1"/>
    </source>
</evidence>
<protein>
    <submittedName>
        <fullName evidence="3">CHASE2 domain-containing protein</fullName>
    </submittedName>
</protein>
<comment type="caution">
    <text evidence="3">The sequence shown here is derived from an EMBL/GenBank/DDBJ whole genome shotgun (WGS) entry which is preliminary data.</text>
</comment>
<keyword evidence="1" id="KW-1133">Transmembrane helix</keyword>
<dbReference type="CDD" id="cd07302">
    <property type="entry name" value="CHD"/>
    <property type="match status" value="1"/>
</dbReference>
<dbReference type="Pfam" id="PF00211">
    <property type="entry name" value="Guanylate_cyc"/>
    <property type="match status" value="1"/>
</dbReference>
<dbReference type="InterPro" id="IPR029787">
    <property type="entry name" value="Nucleotide_cyclase"/>
</dbReference>
<dbReference type="EMBL" id="JBHTBQ010000009">
    <property type="protein sequence ID" value="MFC7419314.1"/>
    <property type="molecule type" value="Genomic_DNA"/>
</dbReference>
<dbReference type="InterPro" id="IPR050697">
    <property type="entry name" value="Adenylyl/Guanylyl_Cyclase_3/4"/>
</dbReference>